<feature type="compositionally biased region" description="Low complexity" evidence="1">
    <location>
        <begin position="80"/>
        <end position="92"/>
    </location>
</feature>
<gene>
    <name evidence="2" type="ORF">XENOCAPTIV_027713</name>
</gene>
<dbReference type="Proteomes" id="UP001434883">
    <property type="component" value="Unassembled WGS sequence"/>
</dbReference>
<reference evidence="2 3" key="1">
    <citation type="submission" date="2021-06" db="EMBL/GenBank/DDBJ databases">
        <authorList>
            <person name="Palmer J.M."/>
        </authorList>
    </citation>
    <scope>NUCLEOTIDE SEQUENCE [LARGE SCALE GENOMIC DNA]</scope>
    <source>
        <strain evidence="2 3">XC_2019</strain>
        <tissue evidence="2">Muscle</tissue>
    </source>
</reference>
<protein>
    <submittedName>
        <fullName evidence="2">Uncharacterized protein</fullName>
    </submittedName>
</protein>
<evidence type="ECO:0000313" key="2">
    <source>
        <dbReference type="EMBL" id="MEQ2203264.1"/>
    </source>
</evidence>
<accession>A0ABV0R5H8</accession>
<sequence>MGNFSSKDNHGNAGATLERFHTPPSSPQSSIPHLPPTPTSPALSPSPAATITCSEKKSQQCSARTSIPPPDWRPPPPVSPNSSVISPVVNPVLKKTGSTVEGKGQAFSGRNGDLLNSTSRTSGSQVKSVAVSPIKSPSSVCCVPPATSSVELVAPQSHQLCGPGGKRERDNSLSESLLPGYEDRDRQSKELAKLLEECRTTLGVTDRQDATTNTTEILKQLLTEVKSLKTTLEVSDGFPFQF</sequence>
<proteinExistence type="predicted"/>
<dbReference type="EMBL" id="JAHRIN010034339">
    <property type="protein sequence ID" value="MEQ2203264.1"/>
    <property type="molecule type" value="Genomic_DNA"/>
</dbReference>
<evidence type="ECO:0000313" key="3">
    <source>
        <dbReference type="Proteomes" id="UP001434883"/>
    </source>
</evidence>
<feature type="region of interest" description="Disordered" evidence="1">
    <location>
        <begin position="1"/>
        <end position="121"/>
    </location>
</feature>
<organism evidence="2 3">
    <name type="scientific">Xenoophorus captivus</name>
    <dbReference type="NCBI Taxonomy" id="1517983"/>
    <lineage>
        <taxon>Eukaryota</taxon>
        <taxon>Metazoa</taxon>
        <taxon>Chordata</taxon>
        <taxon>Craniata</taxon>
        <taxon>Vertebrata</taxon>
        <taxon>Euteleostomi</taxon>
        <taxon>Actinopterygii</taxon>
        <taxon>Neopterygii</taxon>
        <taxon>Teleostei</taxon>
        <taxon>Neoteleostei</taxon>
        <taxon>Acanthomorphata</taxon>
        <taxon>Ovalentaria</taxon>
        <taxon>Atherinomorphae</taxon>
        <taxon>Cyprinodontiformes</taxon>
        <taxon>Goodeidae</taxon>
        <taxon>Xenoophorus</taxon>
    </lineage>
</organism>
<feature type="compositionally biased region" description="Pro residues" evidence="1">
    <location>
        <begin position="67"/>
        <end position="79"/>
    </location>
</feature>
<feature type="compositionally biased region" description="Low complexity" evidence="1">
    <location>
        <begin position="40"/>
        <end position="52"/>
    </location>
</feature>
<keyword evidence="3" id="KW-1185">Reference proteome</keyword>
<comment type="caution">
    <text evidence="2">The sequence shown here is derived from an EMBL/GenBank/DDBJ whole genome shotgun (WGS) entry which is preliminary data.</text>
</comment>
<name>A0ABV0R5H8_9TELE</name>
<evidence type="ECO:0000256" key="1">
    <source>
        <dbReference type="SAM" id="MobiDB-lite"/>
    </source>
</evidence>